<organism evidence="4 5">
    <name type="scientific">Prunus avium</name>
    <name type="common">Cherry</name>
    <name type="synonym">Cerasus avium</name>
    <dbReference type="NCBI Taxonomy" id="42229"/>
    <lineage>
        <taxon>Eukaryota</taxon>
        <taxon>Viridiplantae</taxon>
        <taxon>Streptophyta</taxon>
        <taxon>Embryophyta</taxon>
        <taxon>Tracheophyta</taxon>
        <taxon>Spermatophyta</taxon>
        <taxon>Magnoliopsida</taxon>
        <taxon>eudicotyledons</taxon>
        <taxon>Gunneridae</taxon>
        <taxon>Pentapetalae</taxon>
        <taxon>rosids</taxon>
        <taxon>fabids</taxon>
        <taxon>Rosales</taxon>
        <taxon>Rosaceae</taxon>
        <taxon>Amygdaloideae</taxon>
        <taxon>Amygdaleae</taxon>
        <taxon>Prunus</taxon>
    </lineage>
</organism>
<feature type="region of interest" description="Disordered" evidence="2">
    <location>
        <begin position="15"/>
        <end position="87"/>
    </location>
</feature>
<evidence type="ECO:0000313" key="5">
    <source>
        <dbReference type="RefSeq" id="XP_021834172.1"/>
    </source>
</evidence>
<protein>
    <submittedName>
        <fullName evidence="5">Uncharacterized protein LOC110773969</fullName>
    </submittedName>
</protein>
<feature type="coiled-coil region" evidence="1">
    <location>
        <begin position="317"/>
        <end position="344"/>
    </location>
</feature>
<name>A0A6P5U4E8_PRUAV</name>
<proteinExistence type="predicted"/>
<feature type="compositionally biased region" description="Polar residues" evidence="2">
    <location>
        <begin position="160"/>
        <end position="177"/>
    </location>
</feature>
<evidence type="ECO:0000256" key="2">
    <source>
        <dbReference type="SAM" id="MobiDB-lite"/>
    </source>
</evidence>
<dbReference type="KEGG" id="pavi:110773969"/>
<dbReference type="PANTHER" id="PTHR35490">
    <property type="entry name" value="BACTERIOPHAGE N4 ADSORPTION B PROTEIN"/>
    <property type="match status" value="1"/>
</dbReference>
<feature type="region of interest" description="Disordered" evidence="2">
    <location>
        <begin position="154"/>
        <end position="279"/>
    </location>
</feature>
<keyword evidence="3" id="KW-1133">Transmembrane helix</keyword>
<dbReference type="Proteomes" id="UP000515124">
    <property type="component" value="Unplaced"/>
</dbReference>
<evidence type="ECO:0000256" key="1">
    <source>
        <dbReference type="SAM" id="Coils"/>
    </source>
</evidence>
<gene>
    <name evidence="5" type="primary">LOC110773969</name>
</gene>
<dbReference type="PANTHER" id="PTHR35490:SF2">
    <property type="entry name" value="BACTERIOPHAGE N4 ADSORPTION B PROTEIN"/>
    <property type="match status" value="1"/>
</dbReference>
<feature type="transmembrane region" description="Helical" evidence="3">
    <location>
        <begin position="452"/>
        <end position="473"/>
    </location>
</feature>
<feature type="compositionally biased region" description="Polar residues" evidence="2">
    <location>
        <begin position="16"/>
        <end position="37"/>
    </location>
</feature>
<keyword evidence="4" id="KW-1185">Reference proteome</keyword>
<keyword evidence="3" id="KW-0472">Membrane</keyword>
<sequence>MPTFTVIALDRLLEPGTSSKSVDMSSLPNSKPISNSMPVPESKLERRKSTSVVENRLHRPPIKPALYTTPEATPLPDSPTSFPPSPYIINHKRRGPRLLKSYSEQDVSIHQKAGNEEKLNGDVNNAEPKLSSSTVDDSATFTFPKPVEVQHSNGVHHFESSNGKLGTSNGKLRSSNVELGGSSEREDSFHESKKRSSNVELGGSSERADSFHQSKKRSSNVELSKDSDRDDDLWKQPAMTPERDSDREDFFDPKDSMSVSSYTDGEVNAGAERSAQTSTPMGEFYDAWDELSSESGHGQQLSISDVEAELREMRLSLLMEIEKRKQAEESLNNLRNQWQRIRQHLSLVGLTLPADPTAAAGHEELGSDPAEELCQQVHLARFVSNSIGRGIIRAEMEMEMEAQVESKNFEIARLVDKLRNYEAMNQEMVQRNQDVLELARRDRERRERRQRWVWGSIAAALTLGTAALAYSYIPSGRGSPNYDSEVPESHNAGK</sequence>
<keyword evidence="1" id="KW-0175">Coiled coil</keyword>
<keyword evidence="3" id="KW-0812">Transmembrane</keyword>
<accession>A0A6P5U4E8</accession>
<reference evidence="5" key="1">
    <citation type="submission" date="2025-08" db="UniProtKB">
        <authorList>
            <consortium name="RefSeq"/>
        </authorList>
    </citation>
    <scope>IDENTIFICATION</scope>
</reference>
<evidence type="ECO:0000256" key="3">
    <source>
        <dbReference type="SAM" id="Phobius"/>
    </source>
</evidence>
<dbReference type="GeneID" id="110773969"/>
<dbReference type="RefSeq" id="XP_021834172.1">
    <property type="nucleotide sequence ID" value="XM_021978480.1"/>
</dbReference>
<feature type="compositionally biased region" description="Basic and acidic residues" evidence="2">
    <location>
        <begin position="241"/>
        <end position="255"/>
    </location>
</feature>
<feature type="compositionally biased region" description="Basic and acidic residues" evidence="2">
    <location>
        <begin position="223"/>
        <end position="234"/>
    </location>
</feature>
<feature type="region of interest" description="Disordered" evidence="2">
    <location>
        <begin position="113"/>
        <end position="137"/>
    </location>
</feature>
<evidence type="ECO:0000313" key="4">
    <source>
        <dbReference type="Proteomes" id="UP000515124"/>
    </source>
</evidence>
<dbReference type="AlphaFoldDB" id="A0A6P5U4E8"/>